<feature type="transmembrane region" description="Helical" evidence="1">
    <location>
        <begin position="147"/>
        <end position="164"/>
    </location>
</feature>
<dbReference type="Pfam" id="PF01757">
    <property type="entry name" value="Acyl_transf_3"/>
    <property type="match status" value="1"/>
</dbReference>
<evidence type="ECO:0000259" key="2">
    <source>
        <dbReference type="Pfam" id="PF01757"/>
    </source>
</evidence>
<comment type="caution">
    <text evidence="3">The sequence shown here is derived from an EMBL/GenBank/DDBJ whole genome shotgun (WGS) entry which is preliminary data.</text>
</comment>
<accession>A0A8E0WSL3</accession>
<sequence length="315" mass="34184">MNDRLTGLDTLRGIAALVVLYMHAIGFAGGHLAVDFFFMLSGFVMARTYEHRLASGKISATDFLLARFRRLWPWMAVGATLGLLVHLYAYGPTAAVALTYVGALTLLPISAVAPYLLNLPAWSIFYELLANALHGAIFAKLDTKRLWGLFGVAVAAFLAAYWLIGYPRILPATSLAMQVAVIFRALTAYLMGVLVFRLFGERPPVDVPLWAAAAMLPAYCVVVALYPFPGWPLPFFFLCGPLMLMTGIRSTGNNPASFLGDISFPLYAIHMPVLHLAGLLGAPHLAGAAVAVGIVSLWRAHTHIRPRVDMERSAA</sequence>
<dbReference type="PANTHER" id="PTHR23028:SF134">
    <property type="entry name" value="PUTATIVE (AFU_ORTHOLOGUE AFUA_4G08520)-RELATED"/>
    <property type="match status" value="1"/>
</dbReference>
<feature type="transmembrane region" description="Helical" evidence="1">
    <location>
        <begin position="124"/>
        <end position="141"/>
    </location>
</feature>
<proteinExistence type="predicted"/>
<reference evidence="3 4" key="1">
    <citation type="submission" date="2014-05" db="EMBL/GenBank/DDBJ databases">
        <title>Genome Announcement of Sphingobium lucknowense F2.</title>
        <authorList>
            <person name="Lal R."/>
            <person name="Negi V."/>
            <person name="Lata P."/>
            <person name="Sangwan N."/>
            <person name="Gupta S.K."/>
            <person name="Rao D.L.N."/>
            <person name="Das S."/>
        </authorList>
    </citation>
    <scope>NUCLEOTIDE SEQUENCE [LARGE SCALE GENOMIC DNA]</scope>
    <source>
        <strain evidence="3 4">F2</strain>
    </source>
</reference>
<protein>
    <recommendedName>
        <fullName evidence="2">Acyltransferase 3 domain-containing protein</fullName>
    </recommendedName>
</protein>
<keyword evidence="1" id="KW-1133">Transmembrane helix</keyword>
<feature type="transmembrane region" description="Helical" evidence="1">
    <location>
        <begin position="272"/>
        <end position="298"/>
    </location>
</feature>
<dbReference type="AlphaFoldDB" id="A0A8E0WSL3"/>
<name>A0A8E0WSL3_9SPHN</name>
<feature type="transmembrane region" description="Helical" evidence="1">
    <location>
        <begin position="97"/>
        <end position="117"/>
    </location>
</feature>
<gene>
    <name evidence="3" type="ORF">AL00_09280</name>
</gene>
<organism evidence="3 4">
    <name type="scientific">Sphingobium indicum F2</name>
    <dbReference type="NCBI Taxonomy" id="1450518"/>
    <lineage>
        <taxon>Bacteria</taxon>
        <taxon>Pseudomonadati</taxon>
        <taxon>Pseudomonadota</taxon>
        <taxon>Alphaproteobacteria</taxon>
        <taxon>Sphingomonadales</taxon>
        <taxon>Sphingomonadaceae</taxon>
        <taxon>Sphingobium</taxon>
    </lineage>
</organism>
<evidence type="ECO:0000256" key="1">
    <source>
        <dbReference type="SAM" id="Phobius"/>
    </source>
</evidence>
<feature type="transmembrane region" description="Helical" evidence="1">
    <location>
        <begin position="20"/>
        <end position="46"/>
    </location>
</feature>
<dbReference type="RefSeq" id="WP_020820894.1">
    <property type="nucleotide sequence ID" value="NZ_JANF02000048.1"/>
</dbReference>
<feature type="domain" description="Acyltransferase 3" evidence="2">
    <location>
        <begin position="7"/>
        <end position="297"/>
    </location>
</feature>
<dbReference type="InterPro" id="IPR050879">
    <property type="entry name" value="Acyltransferase_3"/>
</dbReference>
<dbReference type="EMBL" id="JANF02000048">
    <property type="protein sequence ID" value="KER36656.1"/>
    <property type="molecule type" value="Genomic_DNA"/>
</dbReference>
<dbReference type="GO" id="GO:0016747">
    <property type="term" value="F:acyltransferase activity, transferring groups other than amino-acyl groups"/>
    <property type="evidence" value="ECO:0007669"/>
    <property type="project" value="InterPro"/>
</dbReference>
<evidence type="ECO:0000313" key="4">
    <source>
        <dbReference type="Proteomes" id="UP000028135"/>
    </source>
</evidence>
<keyword evidence="1" id="KW-0472">Membrane</keyword>
<dbReference type="PANTHER" id="PTHR23028">
    <property type="entry name" value="ACETYLTRANSFERASE"/>
    <property type="match status" value="1"/>
</dbReference>
<dbReference type="InterPro" id="IPR002656">
    <property type="entry name" value="Acyl_transf_3_dom"/>
</dbReference>
<dbReference type="Proteomes" id="UP000028135">
    <property type="component" value="Unassembled WGS sequence"/>
</dbReference>
<keyword evidence="1" id="KW-0812">Transmembrane</keyword>
<feature type="transmembrane region" description="Helical" evidence="1">
    <location>
        <begin position="71"/>
        <end position="91"/>
    </location>
</feature>
<feature type="transmembrane region" description="Helical" evidence="1">
    <location>
        <begin position="176"/>
        <end position="196"/>
    </location>
</feature>
<feature type="transmembrane region" description="Helical" evidence="1">
    <location>
        <begin position="208"/>
        <end position="228"/>
    </location>
</feature>
<evidence type="ECO:0000313" key="3">
    <source>
        <dbReference type="EMBL" id="KER36656.1"/>
    </source>
</evidence>